<keyword evidence="3" id="KW-1185">Reference proteome</keyword>
<dbReference type="STRING" id="436010.A0A166BRI9"/>
<accession>A0A166BRI9</accession>
<dbReference type="AlphaFoldDB" id="A0A166BRI9"/>
<gene>
    <name evidence="2" type="ORF">FIBSPDRAFT_913190</name>
</gene>
<reference evidence="2 3" key="1">
    <citation type="journal article" date="2016" name="Mol. Biol. Evol.">
        <title>Comparative Genomics of Early-Diverging Mushroom-Forming Fungi Provides Insights into the Origins of Lignocellulose Decay Capabilities.</title>
        <authorList>
            <person name="Nagy L.G."/>
            <person name="Riley R."/>
            <person name="Tritt A."/>
            <person name="Adam C."/>
            <person name="Daum C."/>
            <person name="Floudas D."/>
            <person name="Sun H."/>
            <person name="Yadav J.S."/>
            <person name="Pangilinan J."/>
            <person name="Larsson K.H."/>
            <person name="Matsuura K."/>
            <person name="Barry K."/>
            <person name="Labutti K."/>
            <person name="Kuo R."/>
            <person name="Ohm R.A."/>
            <person name="Bhattacharya S.S."/>
            <person name="Shirouzu T."/>
            <person name="Yoshinaga Y."/>
            <person name="Martin F.M."/>
            <person name="Grigoriev I.V."/>
            <person name="Hibbett D.S."/>
        </authorList>
    </citation>
    <scope>NUCLEOTIDE SEQUENCE [LARGE SCALE GENOMIC DNA]</scope>
    <source>
        <strain evidence="2 3">CBS 109695</strain>
    </source>
</reference>
<evidence type="ECO:0000313" key="2">
    <source>
        <dbReference type="EMBL" id="KZP12914.1"/>
    </source>
</evidence>
<dbReference type="Pfam" id="PF18758">
    <property type="entry name" value="KDZ"/>
    <property type="match status" value="1"/>
</dbReference>
<proteinExistence type="predicted"/>
<dbReference type="InterPro" id="IPR041457">
    <property type="entry name" value="CxC2_KDZ-assoc"/>
</dbReference>
<dbReference type="PANTHER" id="PTHR33104:SF2">
    <property type="entry name" value="CXC3 LIKE CYSTEINE CLUSTER DOMAIN-CONTAINING PROTEIN"/>
    <property type="match status" value="1"/>
</dbReference>
<evidence type="ECO:0000313" key="3">
    <source>
        <dbReference type="Proteomes" id="UP000076532"/>
    </source>
</evidence>
<feature type="domain" description="CxC2-like cysteine cluster KDZ transposase-associated" evidence="1">
    <location>
        <begin position="70"/>
        <end position="177"/>
    </location>
</feature>
<dbReference type="Pfam" id="PF18803">
    <property type="entry name" value="CxC2"/>
    <property type="match status" value="1"/>
</dbReference>
<sequence>MREILRLEGRGDHCQSNICPLCDTSDALYRCSDCFGGELYCKDCVVYLHARTPLHRLQIWNGLFFERITLKALGLRVQLGHDANTPCTNPDASFADNFTVIDNKAIHSISLDYCACKTAQPKPVQLLRASWYPATTTDPHTAATFRVLEHFHLLTLESKILGFEQYSTLARATDNTGTVPVPDHYPAFMRMVREWRHIKLLKRAGRAHHPNGPQPKDGECAVVCPTCPHPGRNLLENWEEDEKNQWKYALFLAINTDFRLKHKAVSSDAVDPSLNRGCAYFVEEGAYKTHLAAYSDQVEEKSTCVNHDAVKSANKATAGLAATGAGTVDCARHNMKRPMSVGDLQAGERYSNMDYIILCGLVGTALLVLNISYDICCQWSVNLWTRMAAFPDGWRLDTTGIKWTYLVPKFHLPAHVEKCQTVFSFNYTPGVGRTDGEAPERGWADINAAASSTKEMGPGSQQDTLDDHFGDWNHKKIVAMAATFLRKIKVAVPERADHVWAFKELTGNLKPESVAEFTVAVNAWEADSKKPNPFVSLAEVTTENDVKLALAQEEAVEILQESGIILHTLPPSILVTAGMDLEIQQRHLRLATTELNENSSTVQQAKIQLRENTLNRKITAWIKIQEIYIPATAIIRLQAKAAALEGDEVVTASAIPLLLPSALPPGAPIDPKFRDFEWHLREAQATDALRRHLRLQAHLHENLRSNDTIKRLRVKINESAELYHMARKALTRLGPILRKTGWANEDVRQMSVGLEGDTEGTRSLSWIWTSQGIGGDRDTGNIGVQEGMLSLSPYSQLRIEWCKARAWALRWTEEVVLLVEEMRRVVEYHTWHADWWEDQAVNHTDLSPEEAEGATAYAFRQSHIRRTIRDHCLNTWADVERYIMLGDVEAAGF</sequence>
<dbReference type="EMBL" id="KV417640">
    <property type="protein sequence ID" value="KZP12914.1"/>
    <property type="molecule type" value="Genomic_DNA"/>
</dbReference>
<dbReference type="OrthoDB" id="3235114at2759"/>
<dbReference type="CDD" id="cd19757">
    <property type="entry name" value="Bbox1"/>
    <property type="match status" value="1"/>
</dbReference>
<dbReference type="InterPro" id="IPR040521">
    <property type="entry name" value="KDZ"/>
</dbReference>
<dbReference type="Proteomes" id="UP000076532">
    <property type="component" value="Unassembled WGS sequence"/>
</dbReference>
<name>A0A166BRI9_9AGAM</name>
<organism evidence="2 3">
    <name type="scientific">Athelia psychrophila</name>
    <dbReference type="NCBI Taxonomy" id="1759441"/>
    <lineage>
        <taxon>Eukaryota</taxon>
        <taxon>Fungi</taxon>
        <taxon>Dikarya</taxon>
        <taxon>Basidiomycota</taxon>
        <taxon>Agaricomycotina</taxon>
        <taxon>Agaricomycetes</taxon>
        <taxon>Agaricomycetidae</taxon>
        <taxon>Atheliales</taxon>
        <taxon>Atheliaceae</taxon>
        <taxon>Athelia</taxon>
    </lineage>
</organism>
<evidence type="ECO:0000259" key="1">
    <source>
        <dbReference type="Pfam" id="PF18803"/>
    </source>
</evidence>
<protein>
    <recommendedName>
        <fullName evidence="1">CxC2-like cysteine cluster KDZ transposase-associated domain-containing protein</fullName>
    </recommendedName>
</protein>
<dbReference type="PANTHER" id="PTHR33104">
    <property type="entry name" value="SI:DKEY-29D5.2"/>
    <property type="match status" value="1"/>
</dbReference>